<dbReference type="Pfam" id="PF11951">
    <property type="entry name" value="Fungal_trans_2"/>
    <property type="match status" value="1"/>
</dbReference>
<sequence>MWILDISILCWKPNDKIDDELANTHQKWFQVCIDSEMTLKTILSMAESGSRKSRGLDPWSPLAISLMVDAYALLNKKLNNPKKITDSMFATVVNMAAVELVSRNYTRYQNHINGLKEMVRVRGGLSNLDDYIKRMIARVHHLGGNIITDDGKKWTAVESPESKTEITRLCFRPRSPASSDLLKVLKFILSLSKKEIHLTQATSSFLKCQLSSISTNPLISAFEQTIIIATSIYVDFVIHHISPKDIKWNSAANRQLVLSTMQLRSKRDMDENGIVLEWVSAVARTTFFVGLIDWDPERQRSELIEKLEKAVKRLEGLDK</sequence>
<proteinExistence type="predicted"/>
<dbReference type="PANTHER" id="PTHR37540:SF5">
    <property type="entry name" value="TRANSCRIPTION FACTOR DOMAIN-CONTAINING PROTEIN"/>
    <property type="match status" value="1"/>
</dbReference>
<dbReference type="EMBL" id="KZ613949">
    <property type="protein sequence ID" value="PMD37513.1"/>
    <property type="molecule type" value="Genomic_DNA"/>
</dbReference>
<evidence type="ECO:0000313" key="2">
    <source>
        <dbReference type="Proteomes" id="UP000235786"/>
    </source>
</evidence>
<dbReference type="PANTHER" id="PTHR37540">
    <property type="entry name" value="TRANSCRIPTION FACTOR (ACR-2), PUTATIVE-RELATED-RELATED"/>
    <property type="match status" value="1"/>
</dbReference>
<name>A0A2J6RG76_HYAVF</name>
<keyword evidence="2" id="KW-1185">Reference proteome</keyword>
<protein>
    <submittedName>
        <fullName evidence="1">Uncharacterized protein</fullName>
    </submittedName>
</protein>
<dbReference type="Proteomes" id="UP000235786">
    <property type="component" value="Unassembled WGS sequence"/>
</dbReference>
<dbReference type="InterPro" id="IPR021858">
    <property type="entry name" value="Fun_TF"/>
</dbReference>
<dbReference type="AlphaFoldDB" id="A0A2J6RG76"/>
<reference evidence="1 2" key="1">
    <citation type="submission" date="2016-04" db="EMBL/GenBank/DDBJ databases">
        <title>A degradative enzymes factory behind the ericoid mycorrhizal symbiosis.</title>
        <authorList>
            <consortium name="DOE Joint Genome Institute"/>
            <person name="Martino E."/>
            <person name="Morin E."/>
            <person name="Grelet G."/>
            <person name="Kuo A."/>
            <person name="Kohler A."/>
            <person name="Daghino S."/>
            <person name="Barry K."/>
            <person name="Choi C."/>
            <person name="Cichocki N."/>
            <person name="Clum A."/>
            <person name="Copeland A."/>
            <person name="Hainaut M."/>
            <person name="Haridas S."/>
            <person name="Labutti K."/>
            <person name="Lindquist E."/>
            <person name="Lipzen A."/>
            <person name="Khouja H.-R."/>
            <person name="Murat C."/>
            <person name="Ohm R."/>
            <person name="Olson A."/>
            <person name="Spatafora J."/>
            <person name="Veneault-Fourrey C."/>
            <person name="Henrissat B."/>
            <person name="Grigoriev I."/>
            <person name="Martin F."/>
            <person name="Perotto S."/>
        </authorList>
    </citation>
    <scope>NUCLEOTIDE SEQUENCE [LARGE SCALE GENOMIC DNA]</scope>
    <source>
        <strain evidence="1 2">F</strain>
    </source>
</reference>
<organism evidence="1 2">
    <name type="scientific">Hyaloscypha variabilis (strain UAMH 11265 / GT02V1 / F)</name>
    <name type="common">Meliniomyces variabilis</name>
    <dbReference type="NCBI Taxonomy" id="1149755"/>
    <lineage>
        <taxon>Eukaryota</taxon>
        <taxon>Fungi</taxon>
        <taxon>Dikarya</taxon>
        <taxon>Ascomycota</taxon>
        <taxon>Pezizomycotina</taxon>
        <taxon>Leotiomycetes</taxon>
        <taxon>Helotiales</taxon>
        <taxon>Hyaloscyphaceae</taxon>
        <taxon>Hyaloscypha</taxon>
        <taxon>Hyaloscypha variabilis</taxon>
    </lineage>
</organism>
<accession>A0A2J6RG76</accession>
<dbReference type="OrthoDB" id="3539999at2759"/>
<evidence type="ECO:0000313" key="1">
    <source>
        <dbReference type="EMBL" id="PMD37513.1"/>
    </source>
</evidence>
<gene>
    <name evidence="1" type="ORF">L207DRAFT_77026</name>
</gene>